<accession>A0ABN9UKQ3</accession>
<organism evidence="3 4">
    <name type="scientific">Prorocentrum cordatum</name>
    <dbReference type="NCBI Taxonomy" id="2364126"/>
    <lineage>
        <taxon>Eukaryota</taxon>
        <taxon>Sar</taxon>
        <taxon>Alveolata</taxon>
        <taxon>Dinophyceae</taxon>
        <taxon>Prorocentrales</taxon>
        <taxon>Prorocentraceae</taxon>
        <taxon>Prorocentrum</taxon>
    </lineage>
</organism>
<evidence type="ECO:0000313" key="3">
    <source>
        <dbReference type="EMBL" id="CAK0860416.1"/>
    </source>
</evidence>
<gene>
    <name evidence="3" type="ORF">PCOR1329_LOCUS49390</name>
</gene>
<feature type="coiled-coil region" evidence="1">
    <location>
        <begin position="55"/>
        <end position="129"/>
    </location>
</feature>
<evidence type="ECO:0000256" key="1">
    <source>
        <dbReference type="SAM" id="Coils"/>
    </source>
</evidence>
<protein>
    <submittedName>
        <fullName evidence="3">Uncharacterized protein</fullName>
    </submittedName>
</protein>
<name>A0ABN9UKQ3_9DINO</name>
<feature type="compositionally biased region" description="Low complexity" evidence="2">
    <location>
        <begin position="10"/>
        <end position="29"/>
    </location>
</feature>
<keyword evidence="1" id="KW-0175">Coiled coil</keyword>
<reference evidence="3" key="1">
    <citation type="submission" date="2023-10" db="EMBL/GenBank/DDBJ databases">
        <authorList>
            <person name="Chen Y."/>
            <person name="Shah S."/>
            <person name="Dougan E. K."/>
            <person name="Thang M."/>
            <person name="Chan C."/>
        </authorList>
    </citation>
    <scope>NUCLEOTIDE SEQUENCE [LARGE SCALE GENOMIC DNA]</scope>
</reference>
<keyword evidence="4" id="KW-1185">Reference proteome</keyword>
<feature type="compositionally biased region" description="Low complexity" evidence="2">
    <location>
        <begin position="186"/>
        <end position="206"/>
    </location>
</feature>
<dbReference type="EMBL" id="CAUYUJ010015975">
    <property type="protein sequence ID" value="CAK0860416.1"/>
    <property type="molecule type" value="Genomic_DNA"/>
</dbReference>
<comment type="caution">
    <text evidence="3">The sequence shown here is derived from an EMBL/GenBank/DDBJ whole genome shotgun (WGS) entry which is preliminary data.</text>
</comment>
<proteinExistence type="predicted"/>
<evidence type="ECO:0000313" key="4">
    <source>
        <dbReference type="Proteomes" id="UP001189429"/>
    </source>
</evidence>
<feature type="region of interest" description="Disordered" evidence="2">
    <location>
        <begin position="1"/>
        <end position="48"/>
    </location>
</feature>
<dbReference type="Proteomes" id="UP001189429">
    <property type="component" value="Unassembled WGS sequence"/>
</dbReference>
<evidence type="ECO:0000256" key="2">
    <source>
        <dbReference type="SAM" id="MobiDB-lite"/>
    </source>
</evidence>
<sequence length="309" mass="33111">MPASREFPCAGGSRASSARGASRSIRSGSTTPRSWNGGPAAARGRAAAKRADGGVQALLAEAEGAVREARATNERVLEQRQLAQEQRALEALAITEAAEDDVERLVQEREGLELELAEHLKKVRDLEVGSLVMGDYMVGAQRRANDLERLLRRGHPTRMRHDWSPVEIEEQDDSFDAGGEAGLDVGSGACSPRSAAAPRPPGSAAGRPRRPPAPSVGGSTARRASALQGSFQDIQDELRAVKDHPRRIAEDTEDLEEQLQQAYRERRRLETAVADRRHAAAITETLAHLRREAAGRAAAPAAAGQPPAA</sequence>
<feature type="region of interest" description="Disordered" evidence="2">
    <location>
        <begin position="172"/>
        <end position="235"/>
    </location>
</feature>